<keyword evidence="1" id="KW-0812">Transmembrane</keyword>
<dbReference type="Proteomes" id="UP000180252">
    <property type="component" value="Unassembled WGS sequence"/>
</dbReference>
<protein>
    <submittedName>
        <fullName evidence="2">Uncharacterized protein</fullName>
    </submittedName>
</protein>
<keyword evidence="5" id="KW-1185">Reference proteome</keyword>
<organism evidence="2 4">
    <name type="scientific">Flavobacterium tructae</name>
    <dbReference type="NCBI Taxonomy" id="1114873"/>
    <lineage>
        <taxon>Bacteria</taxon>
        <taxon>Pseudomonadati</taxon>
        <taxon>Bacteroidota</taxon>
        <taxon>Flavobacteriia</taxon>
        <taxon>Flavobacteriales</taxon>
        <taxon>Flavobacteriaceae</taxon>
        <taxon>Flavobacterium</taxon>
    </lineage>
</organism>
<comment type="caution">
    <text evidence="2">The sequence shown here is derived from an EMBL/GenBank/DDBJ whole genome shotgun (WGS) entry which is preliminary data.</text>
</comment>
<dbReference type="AlphaFoldDB" id="A0A1S1JBG5"/>
<reference evidence="2" key="2">
    <citation type="submission" date="2016-09" db="EMBL/GenBank/DDBJ databases">
        <authorList>
            <person name="Capua I."/>
            <person name="De Benedictis P."/>
            <person name="Joannis T."/>
            <person name="Lombin L.H."/>
            <person name="Cattoli G."/>
        </authorList>
    </citation>
    <scope>NUCLEOTIDE SEQUENCE [LARGE SCALE GENOMIC DNA]</scope>
    <source>
        <strain evidence="2">MSU</strain>
    </source>
</reference>
<dbReference type="EMBL" id="MIKE01000011">
    <property type="protein sequence ID" value="OHT46785.1"/>
    <property type="molecule type" value="Genomic_DNA"/>
</dbReference>
<name>A0A1S1JBG5_9FLAO</name>
<evidence type="ECO:0000313" key="2">
    <source>
        <dbReference type="EMBL" id="OHT46785.1"/>
    </source>
</evidence>
<dbReference type="STRING" id="1278819.BHE19_04570"/>
<keyword evidence="1" id="KW-1133">Transmembrane helix</keyword>
<feature type="transmembrane region" description="Helical" evidence="1">
    <location>
        <begin position="122"/>
        <end position="142"/>
    </location>
</feature>
<gene>
    <name evidence="3" type="ORF">B0A71_05750</name>
    <name evidence="2" type="ORF">BHE19_04570</name>
</gene>
<dbReference type="EMBL" id="MUHG01000005">
    <property type="protein sequence ID" value="OXB21093.1"/>
    <property type="molecule type" value="Genomic_DNA"/>
</dbReference>
<accession>A0A1S1JBG5</accession>
<evidence type="ECO:0000313" key="4">
    <source>
        <dbReference type="Proteomes" id="UP000180252"/>
    </source>
</evidence>
<dbReference type="Proteomes" id="UP000198319">
    <property type="component" value="Unassembled WGS sequence"/>
</dbReference>
<feature type="transmembrane region" description="Helical" evidence="1">
    <location>
        <begin position="79"/>
        <end position="101"/>
    </location>
</feature>
<evidence type="ECO:0000313" key="5">
    <source>
        <dbReference type="Proteomes" id="UP000198319"/>
    </source>
</evidence>
<sequence length="450" mass="52785">MFSWKKIKKHTVNVNFFNSFGQIPTQFLTPFMNKKTKFFKNVLLLQFIPVFLLGIFILSNPKSQKVIRIREIHPYEFNYGELLPLISFAVCCIVALFTLFPKTPEDDEEIVKRKRKQNFWKFAFYCNVFLLLVIGIFSVLVFQKDALIIDQPVHFYAIIFSRFLLVIVISLVVASFLLAAGIYWKTNKSLATAILVFSFLILTVSSVFELAFVSVFIENSERHFIAKGQKQTGNQEEVYEDYGESDEGDDESEDTAVLLYDSWISLIENWGGTKGEHNFFGVRQSIDYSMQNHIAENENYYLVQFIDSLRNKPDKLYSEFEMYKRVFYSAVSDETYQEANFDKIVNGLLLAYEDIGSQKDKLIEIYRVMGTEQKNGPYQEEYFLKFESYFSQETIQKIKDLKTSADQDDYTKADLMWFYGFWVRRNNEGNLKEVALILKEIKEHYENSEE</sequence>
<evidence type="ECO:0000256" key="1">
    <source>
        <dbReference type="SAM" id="Phobius"/>
    </source>
</evidence>
<evidence type="ECO:0000313" key="3">
    <source>
        <dbReference type="EMBL" id="OXB21093.1"/>
    </source>
</evidence>
<feature type="transmembrane region" description="Helical" evidence="1">
    <location>
        <begin position="154"/>
        <end position="178"/>
    </location>
</feature>
<feature type="transmembrane region" description="Helical" evidence="1">
    <location>
        <begin position="190"/>
        <end position="217"/>
    </location>
</feature>
<proteinExistence type="predicted"/>
<reference evidence="3 5" key="3">
    <citation type="submission" date="2016-11" db="EMBL/GenBank/DDBJ databases">
        <title>Whole genomes of Flavobacteriaceae.</title>
        <authorList>
            <person name="Stine C."/>
            <person name="Li C."/>
            <person name="Tadesse D."/>
        </authorList>
    </citation>
    <scope>NUCLEOTIDE SEQUENCE [LARGE SCALE GENOMIC DNA]</scope>
    <source>
        <strain evidence="3 5">ATCC BAA-2541</strain>
    </source>
</reference>
<reference evidence="4" key="1">
    <citation type="submission" date="2016-09" db="EMBL/GenBank/DDBJ databases">
        <authorList>
            <person name="Chen S."/>
            <person name="Walker E."/>
        </authorList>
    </citation>
    <scope>NUCLEOTIDE SEQUENCE [LARGE SCALE GENOMIC DNA]</scope>
    <source>
        <strain evidence="4">MSU</strain>
    </source>
</reference>
<feature type="transmembrane region" description="Helical" evidence="1">
    <location>
        <begin position="42"/>
        <end position="59"/>
    </location>
</feature>
<keyword evidence="1" id="KW-0472">Membrane</keyword>